<dbReference type="GO" id="GO:0009401">
    <property type="term" value="P:phosphoenolpyruvate-dependent sugar phosphotransferase system"/>
    <property type="evidence" value="ECO:0007669"/>
    <property type="project" value="UniProtKB-KW"/>
</dbReference>
<dbReference type="Proteomes" id="UP000255234">
    <property type="component" value="Unassembled WGS sequence"/>
</dbReference>
<dbReference type="InterPro" id="IPR033887">
    <property type="entry name" value="PTS_IIA_man"/>
</dbReference>
<evidence type="ECO:0000313" key="10">
    <source>
        <dbReference type="Proteomes" id="UP000255234"/>
    </source>
</evidence>
<keyword evidence="3" id="KW-0963">Cytoplasm</keyword>
<name>A0A378NVK5_9FIRM</name>
<reference evidence="9 10" key="1">
    <citation type="submission" date="2018-06" db="EMBL/GenBank/DDBJ databases">
        <authorList>
            <consortium name="Pathogen Informatics"/>
            <person name="Doyle S."/>
        </authorList>
    </citation>
    <scope>NUCLEOTIDE SEQUENCE [LARGE SCALE GENOMIC DNA]</scope>
    <source>
        <strain evidence="9 10">NCTC10571</strain>
    </source>
</reference>
<evidence type="ECO:0000256" key="3">
    <source>
        <dbReference type="ARBA" id="ARBA00022490"/>
    </source>
</evidence>
<accession>A0A378NVK5</accession>
<evidence type="ECO:0000256" key="5">
    <source>
        <dbReference type="ARBA" id="ARBA00022679"/>
    </source>
</evidence>
<keyword evidence="5" id="KW-0808">Transferase</keyword>
<evidence type="ECO:0000259" key="8">
    <source>
        <dbReference type="PROSITE" id="PS51096"/>
    </source>
</evidence>
<dbReference type="EMBL" id="UGPP01000001">
    <property type="protein sequence ID" value="STY69988.1"/>
    <property type="molecule type" value="Genomic_DNA"/>
</dbReference>
<dbReference type="Gene3D" id="3.40.50.510">
    <property type="entry name" value="Phosphotransferase system, mannose-type IIA component"/>
    <property type="match status" value="1"/>
</dbReference>
<dbReference type="PROSITE" id="PS51096">
    <property type="entry name" value="PTS_EIIA_TYPE_4"/>
    <property type="match status" value="1"/>
</dbReference>
<keyword evidence="4" id="KW-0762">Sugar transport</keyword>
<dbReference type="NCBIfam" id="NF040761">
    <property type="entry name" value="AgaF"/>
    <property type="match status" value="1"/>
</dbReference>
<dbReference type="PANTHER" id="PTHR33799">
    <property type="entry name" value="PTS PERMEASE-RELATED-RELATED"/>
    <property type="match status" value="1"/>
</dbReference>
<keyword evidence="6" id="KW-0598">Phosphotransferase system</keyword>
<dbReference type="GO" id="GO:0016020">
    <property type="term" value="C:membrane"/>
    <property type="evidence" value="ECO:0007669"/>
    <property type="project" value="InterPro"/>
</dbReference>
<dbReference type="InterPro" id="IPR004701">
    <property type="entry name" value="PTS_EIIA_man-typ"/>
</dbReference>
<proteinExistence type="predicted"/>
<evidence type="ECO:0000256" key="1">
    <source>
        <dbReference type="ARBA" id="ARBA00004496"/>
    </source>
</evidence>
<keyword evidence="2" id="KW-0813">Transport</keyword>
<evidence type="ECO:0000313" key="9">
    <source>
        <dbReference type="EMBL" id="STY69988.1"/>
    </source>
</evidence>
<comment type="subcellular location">
    <subcellularLocation>
        <location evidence="1">Cytoplasm</location>
    </subcellularLocation>
</comment>
<dbReference type="AlphaFoldDB" id="A0A378NVK5"/>
<evidence type="ECO:0000256" key="6">
    <source>
        <dbReference type="ARBA" id="ARBA00022683"/>
    </source>
</evidence>
<dbReference type="STRING" id="1122216.GCA_000423385_00026"/>
<dbReference type="GO" id="GO:0005737">
    <property type="term" value="C:cytoplasm"/>
    <property type="evidence" value="ECO:0007669"/>
    <property type="project" value="UniProtKB-SubCell"/>
</dbReference>
<dbReference type="Pfam" id="PF03610">
    <property type="entry name" value="EIIA-man"/>
    <property type="match status" value="1"/>
</dbReference>
<dbReference type="InterPro" id="IPR036662">
    <property type="entry name" value="PTS_EIIA_man-typ_sf"/>
</dbReference>
<keyword evidence="7" id="KW-0418">Kinase</keyword>
<protein>
    <submittedName>
        <fullName evidence="9">EIIAB-Man</fullName>
    </submittedName>
</protein>
<organism evidence="9 10">
    <name type="scientific">Megamonas hypermegale</name>
    <dbReference type="NCBI Taxonomy" id="158847"/>
    <lineage>
        <taxon>Bacteria</taxon>
        <taxon>Bacillati</taxon>
        <taxon>Bacillota</taxon>
        <taxon>Negativicutes</taxon>
        <taxon>Selenomonadales</taxon>
        <taxon>Selenomonadaceae</taxon>
        <taxon>Megamonas</taxon>
    </lineage>
</organism>
<evidence type="ECO:0000256" key="7">
    <source>
        <dbReference type="ARBA" id="ARBA00022777"/>
    </source>
</evidence>
<dbReference type="SUPFAM" id="SSF53062">
    <property type="entry name" value="PTS system fructose IIA component-like"/>
    <property type="match status" value="1"/>
</dbReference>
<dbReference type="PANTHER" id="PTHR33799:SF1">
    <property type="entry name" value="PTS SYSTEM MANNOSE-SPECIFIC EIIAB COMPONENT-RELATED"/>
    <property type="match status" value="1"/>
</dbReference>
<evidence type="ECO:0000256" key="4">
    <source>
        <dbReference type="ARBA" id="ARBA00022597"/>
    </source>
</evidence>
<sequence>MLIGIIVTGHGNFASGLASSIEVIAGKQDKFEAIDFPIGSTNTELAKQLQEAVERLNCSDIIFCTDIAGGTPFNQSVILSTHLPNSKVISGTNVPVLLEALFSRANQTALSLSEILVDSHQSRIQVFQSRSQNKKNRGSVLND</sequence>
<gene>
    <name evidence="9" type="primary">manX_1</name>
    <name evidence="9" type="ORF">NCTC10571_00068</name>
</gene>
<dbReference type="CDD" id="cd00006">
    <property type="entry name" value="PTS_IIA_man"/>
    <property type="match status" value="1"/>
</dbReference>
<feature type="domain" description="PTS EIIA type-4" evidence="8">
    <location>
        <begin position="2"/>
        <end position="140"/>
    </location>
</feature>
<dbReference type="GO" id="GO:0016301">
    <property type="term" value="F:kinase activity"/>
    <property type="evidence" value="ECO:0007669"/>
    <property type="project" value="UniProtKB-KW"/>
</dbReference>
<evidence type="ECO:0000256" key="2">
    <source>
        <dbReference type="ARBA" id="ARBA00022448"/>
    </source>
</evidence>
<dbReference type="InterPro" id="IPR051471">
    <property type="entry name" value="Bacterial_PTS_sugar_comp"/>
</dbReference>